<keyword evidence="1" id="KW-0812">Transmembrane</keyword>
<protein>
    <submittedName>
        <fullName evidence="2">Uncharacterized protein</fullName>
    </submittedName>
</protein>
<keyword evidence="1" id="KW-0472">Membrane</keyword>
<keyword evidence="1" id="KW-1133">Transmembrane helix</keyword>
<evidence type="ECO:0000313" key="2">
    <source>
        <dbReference type="EMBL" id="SVA35098.1"/>
    </source>
</evidence>
<reference evidence="2" key="1">
    <citation type="submission" date="2018-05" db="EMBL/GenBank/DDBJ databases">
        <authorList>
            <person name="Lanie J.A."/>
            <person name="Ng W.-L."/>
            <person name="Kazmierczak K.M."/>
            <person name="Andrzejewski T.M."/>
            <person name="Davidsen T.M."/>
            <person name="Wayne K.J."/>
            <person name="Tettelin H."/>
            <person name="Glass J.I."/>
            <person name="Rusch D."/>
            <person name="Podicherti R."/>
            <person name="Tsui H.-C.T."/>
            <person name="Winkler M.E."/>
        </authorList>
    </citation>
    <scope>NUCLEOTIDE SEQUENCE</scope>
</reference>
<proteinExistence type="predicted"/>
<sequence length="182" mass="20937">MSDQDKKHNRKTDKNFKKRRNRNYVTYAVILIGVAIVVFTIFLVYSGDQAKIRGEAFGKALEFIQDDLKKTTQTFHTSVSMFKEENMSKKEFFERAKIHEDAMTKIILRYDGLQIPKSFASAVKLFKLSSEAQLDSDIQMIECVLNNNDAACIRSDSLWQESFEYEMAALSKFKLAQGPLNP</sequence>
<gene>
    <name evidence="2" type="ORF">METZ01_LOCUS87952</name>
</gene>
<evidence type="ECO:0000256" key="1">
    <source>
        <dbReference type="SAM" id="Phobius"/>
    </source>
</evidence>
<name>A0A381V5P6_9ZZZZ</name>
<dbReference type="EMBL" id="UINC01007791">
    <property type="protein sequence ID" value="SVA35098.1"/>
    <property type="molecule type" value="Genomic_DNA"/>
</dbReference>
<dbReference type="AlphaFoldDB" id="A0A381V5P6"/>
<accession>A0A381V5P6</accession>
<organism evidence="2">
    <name type="scientific">marine metagenome</name>
    <dbReference type="NCBI Taxonomy" id="408172"/>
    <lineage>
        <taxon>unclassified sequences</taxon>
        <taxon>metagenomes</taxon>
        <taxon>ecological metagenomes</taxon>
    </lineage>
</organism>
<feature type="transmembrane region" description="Helical" evidence="1">
    <location>
        <begin position="24"/>
        <end position="45"/>
    </location>
</feature>